<gene>
    <name evidence="11" type="ORF">DFP90_101557</name>
</gene>
<protein>
    <submittedName>
        <fullName evidence="11">Peptide/nickel transport system permease protein</fullName>
    </submittedName>
</protein>
<dbReference type="InterPro" id="IPR035906">
    <property type="entry name" value="MetI-like_sf"/>
</dbReference>
<evidence type="ECO:0000256" key="4">
    <source>
        <dbReference type="ARBA" id="ARBA00022692"/>
    </source>
</evidence>
<feature type="transmembrane region" description="Helical" evidence="9">
    <location>
        <begin position="138"/>
        <end position="156"/>
    </location>
</feature>
<dbReference type="GO" id="GO:0071916">
    <property type="term" value="F:dipeptide transmembrane transporter activity"/>
    <property type="evidence" value="ECO:0007669"/>
    <property type="project" value="TreeGrafter"/>
</dbReference>
<evidence type="ECO:0000256" key="7">
    <source>
        <dbReference type="ARBA" id="ARBA00022989"/>
    </source>
</evidence>
<comment type="similarity">
    <text evidence="9">Belongs to the binding-protein-dependent transport system permease family.</text>
</comment>
<dbReference type="SUPFAM" id="SSF161098">
    <property type="entry name" value="MetI-like"/>
    <property type="match status" value="1"/>
</dbReference>
<dbReference type="GO" id="GO:0005886">
    <property type="term" value="C:plasma membrane"/>
    <property type="evidence" value="ECO:0007669"/>
    <property type="project" value="UniProtKB-SubCell"/>
</dbReference>
<comment type="caution">
    <text evidence="11">The sequence shown here is derived from an EMBL/GenBank/DDBJ whole genome shotgun (WGS) entry which is preliminary data.</text>
</comment>
<accession>A0A3D9HW88</accession>
<dbReference type="PROSITE" id="PS50928">
    <property type="entry name" value="ABC_TM1"/>
    <property type="match status" value="1"/>
</dbReference>
<sequence>MNNITRSFLSNPRALVGLAIVLFFMLIALCAPILSDHGPNDRVARPHQPPNTEQIMGSTRMGRDVFTQLVHGTQTSLLVGFLAGFIVTAVGTLVGITAGYFGGKVDEFLNFLTNIVLVIPNLPLLMVLAAFIGEASPMVIAFIIGITSWGWGARVTRAQTLSLRQRDYIQASELIGESSWRIILVELMPNLLSIIGFNFIGSVIYTVITEATLEFLGLGDPSAVSWGVMLYHAQTSSAISVGAWWEILAPCAALALFGAGLSQLNFAIDEIANPRLRTLGRLKRYQKRLAGDPEDKPPVNAAAMAAATRNDTVLQKEGSK</sequence>
<evidence type="ECO:0000256" key="5">
    <source>
        <dbReference type="ARBA" id="ARBA00022856"/>
    </source>
</evidence>
<keyword evidence="12" id="KW-1185">Reference proteome</keyword>
<dbReference type="CDD" id="cd06261">
    <property type="entry name" value="TM_PBP2"/>
    <property type="match status" value="1"/>
</dbReference>
<feature type="domain" description="ABC transmembrane type-1" evidence="10">
    <location>
        <begin position="73"/>
        <end position="265"/>
    </location>
</feature>
<evidence type="ECO:0000256" key="9">
    <source>
        <dbReference type="RuleBase" id="RU363032"/>
    </source>
</evidence>
<feature type="transmembrane region" description="Helical" evidence="9">
    <location>
        <begin position="247"/>
        <end position="268"/>
    </location>
</feature>
<feature type="transmembrane region" description="Helical" evidence="9">
    <location>
        <begin position="187"/>
        <end position="208"/>
    </location>
</feature>
<keyword evidence="3" id="KW-1003">Cell membrane</keyword>
<evidence type="ECO:0000259" key="10">
    <source>
        <dbReference type="PROSITE" id="PS50928"/>
    </source>
</evidence>
<name>A0A3D9HW88_9PROT</name>
<dbReference type="InterPro" id="IPR025966">
    <property type="entry name" value="OppC_N"/>
</dbReference>
<keyword evidence="2 9" id="KW-0813">Transport</keyword>
<feature type="transmembrane region" description="Helical" evidence="9">
    <location>
        <begin position="108"/>
        <end position="132"/>
    </location>
</feature>
<keyword evidence="4 9" id="KW-0812">Transmembrane</keyword>
<dbReference type="PANTHER" id="PTHR43386">
    <property type="entry name" value="OLIGOPEPTIDE TRANSPORT SYSTEM PERMEASE PROTEIN APPC"/>
    <property type="match status" value="1"/>
</dbReference>
<dbReference type="InterPro" id="IPR050366">
    <property type="entry name" value="BP-dependent_transpt_permease"/>
</dbReference>
<proteinExistence type="inferred from homology"/>
<dbReference type="Gene3D" id="1.10.3720.10">
    <property type="entry name" value="MetI-like"/>
    <property type="match status" value="1"/>
</dbReference>
<dbReference type="Pfam" id="PF00528">
    <property type="entry name" value="BPD_transp_1"/>
    <property type="match status" value="1"/>
</dbReference>
<dbReference type="AlphaFoldDB" id="A0A3D9HW88"/>
<evidence type="ECO:0000256" key="2">
    <source>
        <dbReference type="ARBA" id="ARBA00022448"/>
    </source>
</evidence>
<keyword evidence="5" id="KW-0571">Peptide transport</keyword>
<dbReference type="Proteomes" id="UP000256845">
    <property type="component" value="Unassembled WGS sequence"/>
</dbReference>
<evidence type="ECO:0000256" key="8">
    <source>
        <dbReference type="ARBA" id="ARBA00023136"/>
    </source>
</evidence>
<dbReference type="PANTHER" id="PTHR43386:SF1">
    <property type="entry name" value="D,D-DIPEPTIDE TRANSPORT SYSTEM PERMEASE PROTEIN DDPC-RELATED"/>
    <property type="match status" value="1"/>
</dbReference>
<evidence type="ECO:0000256" key="1">
    <source>
        <dbReference type="ARBA" id="ARBA00004651"/>
    </source>
</evidence>
<feature type="transmembrane region" description="Helical" evidence="9">
    <location>
        <begin position="77"/>
        <end position="101"/>
    </location>
</feature>
<dbReference type="OrthoDB" id="9805884at2"/>
<comment type="subcellular location">
    <subcellularLocation>
        <location evidence="1 9">Cell membrane</location>
        <topology evidence="1 9">Multi-pass membrane protein</topology>
    </subcellularLocation>
</comment>
<evidence type="ECO:0000256" key="3">
    <source>
        <dbReference type="ARBA" id="ARBA00022475"/>
    </source>
</evidence>
<organism evidence="11 12">
    <name type="scientific">Aestuariispira insulae</name>
    <dbReference type="NCBI Taxonomy" id="1461337"/>
    <lineage>
        <taxon>Bacteria</taxon>
        <taxon>Pseudomonadati</taxon>
        <taxon>Pseudomonadota</taxon>
        <taxon>Alphaproteobacteria</taxon>
        <taxon>Rhodospirillales</taxon>
        <taxon>Kiloniellaceae</taxon>
        <taxon>Aestuariispira</taxon>
    </lineage>
</organism>
<evidence type="ECO:0000256" key="6">
    <source>
        <dbReference type="ARBA" id="ARBA00022927"/>
    </source>
</evidence>
<evidence type="ECO:0000313" key="12">
    <source>
        <dbReference type="Proteomes" id="UP000256845"/>
    </source>
</evidence>
<dbReference type="InterPro" id="IPR000515">
    <property type="entry name" value="MetI-like"/>
</dbReference>
<feature type="transmembrane region" description="Helical" evidence="9">
    <location>
        <begin position="12"/>
        <end position="34"/>
    </location>
</feature>
<keyword evidence="7 9" id="KW-1133">Transmembrane helix</keyword>
<evidence type="ECO:0000313" key="11">
    <source>
        <dbReference type="EMBL" id="RED53758.1"/>
    </source>
</evidence>
<keyword evidence="6" id="KW-0653">Protein transport</keyword>
<dbReference type="RefSeq" id="WP_115934872.1">
    <property type="nucleotide sequence ID" value="NZ_QRDW01000001.1"/>
</dbReference>
<dbReference type="EMBL" id="QRDW01000001">
    <property type="protein sequence ID" value="RED53758.1"/>
    <property type="molecule type" value="Genomic_DNA"/>
</dbReference>
<dbReference type="GO" id="GO:0015031">
    <property type="term" value="P:protein transport"/>
    <property type="evidence" value="ECO:0007669"/>
    <property type="project" value="UniProtKB-KW"/>
</dbReference>
<reference evidence="11 12" key="1">
    <citation type="submission" date="2018-07" db="EMBL/GenBank/DDBJ databases">
        <title>Genomic Encyclopedia of Type Strains, Phase III (KMG-III): the genomes of soil and plant-associated and newly described type strains.</title>
        <authorList>
            <person name="Whitman W."/>
        </authorList>
    </citation>
    <scope>NUCLEOTIDE SEQUENCE [LARGE SCALE GENOMIC DNA]</scope>
    <source>
        <strain evidence="11 12">CECT 8488</strain>
    </source>
</reference>
<dbReference type="Pfam" id="PF12911">
    <property type="entry name" value="OppC_N"/>
    <property type="match status" value="1"/>
</dbReference>
<keyword evidence="8 9" id="KW-0472">Membrane</keyword>